<feature type="non-terminal residue" evidence="2">
    <location>
        <position position="233"/>
    </location>
</feature>
<protein>
    <submittedName>
        <fullName evidence="2">Uncharacterized protein</fullName>
    </submittedName>
</protein>
<dbReference type="AlphaFoldDB" id="A0A6J4NYG9"/>
<accession>A0A6J4NYG9</accession>
<reference evidence="2" key="1">
    <citation type="submission" date="2020-02" db="EMBL/GenBank/DDBJ databases">
        <authorList>
            <person name="Meier V. D."/>
        </authorList>
    </citation>
    <scope>NUCLEOTIDE SEQUENCE</scope>
    <source>
        <strain evidence="2">AVDCRST_MAG60</strain>
    </source>
</reference>
<feature type="compositionally biased region" description="Basic residues" evidence="1">
    <location>
        <begin position="50"/>
        <end position="64"/>
    </location>
</feature>
<evidence type="ECO:0000256" key="1">
    <source>
        <dbReference type="SAM" id="MobiDB-lite"/>
    </source>
</evidence>
<name>A0A6J4NYG9_9ACTN</name>
<feature type="compositionally biased region" description="Basic and acidic residues" evidence="1">
    <location>
        <begin position="37"/>
        <end position="49"/>
    </location>
</feature>
<gene>
    <name evidence="2" type="ORF">AVDCRST_MAG60-2051</name>
</gene>
<feature type="compositionally biased region" description="Basic and acidic residues" evidence="1">
    <location>
        <begin position="90"/>
        <end position="119"/>
    </location>
</feature>
<evidence type="ECO:0000313" key="2">
    <source>
        <dbReference type="EMBL" id="CAA9400179.1"/>
    </source>
</evidence>
<proteinExistence type="predicted"/>
<organism evidence="2">
    <name type="scientific">uncultured Nocardioides sp</name>
    <dbReference type="NCBI Taxonomy" id="198441"/>
    <lineage>
        <taxon>Bacteria</taxon>
        <taxon>Bacillati</taxon>
        <taxon>Actinomycetota</taxon>
        <taxon>Actinomycetes</taxon>
        <taxon>Propionibacteriales</taxon>
        <taxon>Nocardioidaceae</taxon>
        <taxon>Nocardioides</taxon>
        <taxon>environmental samples</taxon>
    </lineage>
</organism>
<feature type="non-terminal residue" evidence="2">
    <location>
        <position position="1"/>
    </location>
</feature>
<dbReference type="EMBL" id="CADCUN010000219">
    <property type="protein sequence ID" value="CAA9400179.1"/>
    <property type="molecule type" value="Genomic_DNA"/>
</dbReference>
<sequence length="233" mass="26328">DQAPPVDLSCSRARPGRRRGAARPAGERLRRWCLPGSRRDGRRGDDQRVAHRRRDPQHVHRAVRPVRGSAGADERPQAGCRPAPRPRRAGRADRPGLRHHPVRDLQARRRGEHPRRVGDARGGPHGLRRGDERRGPGHRRRGAGRAGEAGRRGIRRAVRRAGQPGRHGRLQDLARRQRHRGQPEVRRRAQRRGPVAGRLQPVVRRERRGQGRDGGRAGPRLRRPAAEQPALRL</sequence>
<feature type="region of interest" description="Disordered" evidence="1">
    <location>
        <begin position="1"/>
        <end position="233"/>
    </location>
</feature>
<feature type="compositionally biased region" description="Basic and acidic residues" evidence="1">
    <location>
        <begin position="169"/>
        <end position="187"/>
    </location>
</feature>